<dbReference type="Proteomes" id="UP000612362">
    <property type="component" value="Unassembled WGS sequence"/>
</dbReference>
<dbReference type="EMBL" id="BNJF01000004">
    <property type="protein sequence ID" value="GHO48499.1"/>
    <property type="molecule type" value="Genomic_DNA"/>
</dbReference>
<comment type="caution">
    <text evidence="1">The sequence shown here is derived from an EMBL/GenBank/DDBJ whole genome shotgun (WGS) entry which is preliminary data.</text>
</comment>
<proteinExistence type="predicted"/>
<keyword evidence="2" id="KW-1185">Reference proteome</keyword>
<name>A0A8J3IAJ4_9CHLR</name>
<evidence type="ECO:0000313" key="2">
    <source>
        <dbReference type="Proteomes" id="UP000612362"/>
    </source>
</evidence>
<sequence length="43" mass="4671">MGDLGEAYLIQGSGDNPVIHELFQVGVERLWIIQEGKSAIVMG</sequence>
<organism evidence="1 2">
    <name type="scientific">Ktedonospora formicarum</name>
    <dbReference type="NCBI Taxonomy" id="2778364"/>
    <lineage>
        <taxon>Bacteria</taxon>
        <taxon>Bacillati</taxon>
        <taxon>Chloroflexota</taxon>
        <taxon>Ktedonobacteria</taxon>
        <taxon>Ktedonobacterales</taxon>
        <taxon>Ktedonobacteraceae</taxon>
        <taxon>Ktedonospora</taxon>
    </lineage>
</organism>
<accession>A0A8J3IAJ4</accession>
<evidence type="ECO:0000313" key="1">
    <source>
        <dbReference type="EMBL" id="GHO48499.1"/>
    </source>
</evidence>
<gene>
    <name evidence="1" type="ORF">KSX_66620</name>
</gene>
<dbReference type="AlphaFoldDB" id="A0A8J3IAJ4"/>
<protein>
    <submittedName>
        <fullName evidence="1">Uncharacterized protein</fullName>
    </submittedName>
</protein>
<reference evidence="1" key="1">
    <citation type="submission" date="2020-10" db="EMBL/GenBank/DDBJ databases">
        <title>Taxonomic study of unclassified bacteria belonging to the class Ktedonobacteria.</title>
        <authorList>
            <person name="Yabe S."/>
            <person name="Wang C.M."/>
            <person name="Zheng Y."/>
            <person name="Sakai Y."/>
            <person name="Cavaletti L."/>
            <person name="Monciardini P."/>
            <person name="Donadio S."/>
        </authorList>
    </citation>
    <scope>NUCLEOTIDE SEQUENCE</scope>
    <source>
        <strain evidence="1">SOSP1-1</strain>
    </source>
</reference>